<keyword evidence="2" id="KW-1133">Transmembrane helix</keyword>
<keyword evidence="4" id="KW-1185">Reference proteome</keyword>
<gene>
    <name evidence="3" type="ORF">G6011_03728</name>
</gene>
<evidence type="ECO:0000313" key="3">
    <source>
        <dbReference type="EMBL" id="KAG9193693.1"/>
    </source>
</evidence>
<feature type="transmembrane region" description="Helical" evidence="2">
    <location>
        <begin position="68"/>
        <end position="91"/>
    </location>
</feature>
<feature type="compositionally biased region" description="Polar residues" evidence="1">
    <location>
        <begin position="23"/>
        <end position="34"/>
    </location>
</feature>
<feature type="region of interest" description="Disordered" evidence="1">
    <location>
        <begin position="1"/>
        <end position="34"/>
    </location>
</feature>
<protein>
    <submittedName>
        <fullName evidence="3">Uncharacterized protein</fullName>
    </submittedName>
</protein>
<evidence type="ECO:0000313" key="4">
    <source>
        <dbReference type="Proteomes" id="UP001199106"/>
    </source>
</evidence>
<evidence type="ECO:0000256" key="2">
    <source>
        <dbReference type="SAM" id="Phobius"/>
    </source>
</evidence>
<keyword evidence="2" id="KW-0812">Transmembrane</keyword>
<sequence length="317" mass="35230">MTSYSPYNDKPTSKDSLKEEFDSSSTAYGSEALSNGTDEADTFLPYKESFGQTAQASFRLGHLASSPLFYASVFLTIIALLGMNAATLILLHQNTRKIHAHSHDHDGVMKQDHTHHHAASESALGSGETLNEKGLRTAPNGKLLECGSDKHWEAEANGCIFDVMTFEWTPPACHDPELLVDAIDPRSILAPNLAGIFPWGRTADGLFDEPMEQDTAELGTLAYVWATEQWHRAHCMYNWRILVKAETRRLAGEQFVYVPQGATSWKHIEHCNVLISDTTESKRNLTAIETFRGFTGCVRLDKPRAIDTPDHIDNSVQ</sequence>
<reference evidence="3" key="1">
    <citation type="submission" date="2021-07" db="EMBL/GenBank/DDBJ databases">
        <title>Genome Resource of American Ginseng Black Spot Pathogen Alternaria panax.</title>
        <authorList>
            <person name="Qiu C."/>
            <person name="Wang W."/>
            <person name="Liu Z."/>
        </authorList>
    </citation>
    <scope>NUCLEOTIDE SEQUENCE</scope>
    <source>
        <strain evidence="3">BNCC115425</strain>
    </source>
</reference>
<name>A0AAD4IFW0_9PLEO</name>
<comment type="caution">
    <text evidence="3">The sequence shown here is derived from an EMBL/GenBank/DDBJ whole genome shotgun (WGS) entry which is preliminary data.</text>
</comment>
<feature type="compositionally biased region" description="Basic and acidic residues" evidence="1">
    <location>
        <begin position="11"/>
        <end position="21"/>
    </location>
</feature>
<dbReference type="EMBL" id="JAANER010000002">
    <property type="protein sequence ID" value="KAG9193693.1"/>
    <property type="molecule type" value="Genomic_DNA"/>
</dbReference>
<dbReference type="Proteomes" id="UP001199106">
    <property type="component" value="Unassembled WGS sequence"/>
</dbReference>
<keyword evidence="2" id="KW-0472">Membrane</keyword>
<dbReference type="AlphaFoldDB" id="A0AAD4IFW0"/>
<organism evidence="3 4">
    <name type="scientific">Alternaria panax</name>
    <dbReference type="NCBI Taxonomy" id="48097"/>
    <lineage>
        <taxon>Eukaryota</taxon>
        <taxon>Fungi</taxon>
        <taxon>Dikarya</taxon>
        <taxon>Ascomycota</taxon>
        <taxon>Pezizomycotina</taxon>
        <taxon>Dothideomycetes</taxon>
        <taxon>Pleosporomycetidae</taxon>
        <taxon>Pleosporales</taxon>
        <taxon>Pleosporineae</taxon>
        <taxon>Pleosporaceae</taxon>
        <taxon>Alternaria</taxon>
        <taxon>Alternaria sect. Panax</taxon>
    </lineage>
</organism>
<feature type="region of interest" description="Disordered" evidence="1">
    <location>
        <begin position="106"/>
        <end position="132"/>
    </location>
</feature>
<dbReference type="PANTHER" id="PTHR35896:SF3">
    <property type="entry name" value="MAJOR FACILITATOR SUPERFAMILY TRANSPORTER"/>
    <property type="match status" value="1"/>
</dbReference>
<proteinExistence type="predicted"/>
<evidence type="ECO:0000256" key="1">
    <source>
        <dbReference type="SAM" id="MobiDB-lite"/>
    </source>
</evidence>
<accession>A0AAD4IFW0</accession>
<dbReference type="PANTHER" id="PTHR35896">
    <property type="entry name" value="IG-LIKE DOMAIN-CONTAINING PROTEIN"/>
    <property type="match status" value="1"/>
</dbReference>
<dbReference type="InterPro" id="IPR053008">
    <property type="entry name" value="Phomopsin_biosynth_assoc"/>
</dbReference>